<dbReference type="Proteomes" id="UP001341281">
    <property type="component" value="Chromosome 04"/>
</dbReference>
<organism evidence="1 2">
    <name type="scientific">Paspalum notatum var. saurae</name>
    <dbReference type="NCBI Taxonomy" id="547442"/>
    <lineage>
        <taxon>Eukaryota</taxon>
        <taxon>Viridiplantae</taxon>
        <taxon>Streptophyta</taxon>
        <taxon>Embryophyta</taxon>
        <taxon>Tracheophyta</taxon>
        <taxon>Spermatophyta</taxon>
        <taxon>Magnoliopsida</taxon>
        <taxon>Liliopsida</taxon>
        <taxon>Poales</taxon>
        <taxon>Poaceae</taxon>
        <taxon>PACMAD clade</taxon>
        <taxon>Panicoideae</taxon>
        <taxon>Andropogonodae</taxon>
        <taxon>Paspaleae</taxon>
        <taxon>Paspalinae</taxon>
        <taxon>Paspalum</taxon>
    </lineage>
</organism>
<protein>
    <submittedName>
        <fullName evidence="1">Uncharacterized protein</fullName>
    </submittedName>
</protein>
<keyword evidence="2" id="KW-1185">Reference proteome</keyword>
<proteinExistence type="predicted"/>
<evidence type="ECO:0000313" key="2">
    <source>
        <dbReference type="Proteomes" id="UP001341281"/>
    </source>
</evidence>
<evidence type="ECO:0000313" key="1">
    <source>
        <dbReference type="EMBL" id="WVZ70962.1"/>
    </source>
</evidence>
<dbReference type="AlphaFoldDB" id="A0AAQ3WR41"/>
<name>A0AAQ3WR41_PASNO</name>
<reference evidence="1 2" key="1">
    <citation type="submission" date="2024-02" db="EMBL/GenBank/DDBJ databases">
        <title>High-quality chromosome-scale genome assembly of Pensacola bahiagrass (Paspalum notatum Flugge var. saurae).</title>
        <authorList>
            <person name="Vega J.M."/>
            <person name="Podio M."/>
            <person name="Orjuela J."/>
            <person name="Siena L.A."/>
            <person name="Pessino S.C."/>
            <person name="Combes M.C."/>
            <person name="Mariac C."/>
            <person name="Albertini E."/>
            <person name="Pupilli F."/>
            <person name="Ortiz J.P.A."/>
            <person name="Leblanc O."/>
        </authorList>
    </citation>
    <scope>NUCLEOTIDE SEQUENCE [LARGE SCALE GENOMIC DNA]</scope>
    <source>
        <strain evidence="1">R1</strain>
        <tissue evidence="1">Leaf</tissue>
    </source>
</reference>
<dbReference type="EMBL" id="CP144748">
    <property type="protein sequence ID" value="WVZ70962.1"/>
    <property type="molecule type" value="Genomic_DNA"/>
</dbReference>
<sequence length="86" mass="10192">MVKKIVVISIGPKIFQTESINILGYWPGLHSRWFVAVFHRLCTCTQRIMLTWYRVHSCTSNRRIAGINSLFKNIFMMSKEENMRQQ</sequence>
<gene>
    <name evidence="1" type="ORF">U9M48_019591</name>
</gene>
<accession>A0AAQ3WR41</accession>